<dbReference type="AlphaFoldDB" id="A0A8S1Q8U2"/>
<name>A0A8S1Q8U2_PARPR</name>
<comment type="caution">
    <text evidence="1">The sequence shown here is derived from an EMBL/GenBank/DDBJ whole genome shotgun (WGS) entry which is preliminary data.</text>
</comment>
<accession>A0A8S1Q8U2</accession>
<evidence type="ECO:0000313" key="2">
    <source>
        <dbReference type="Proteomes" id="UP000688137"/>
    </source>
</evidence>
<organism evidence="1 2">
    <name type="scientific">Paramecium primaurelia</name>
    <dbReference type="NCBI Taxonomy" id="5886"/>
    <lineage>
        <taxon>Eukaryota</taxon>
        <taxon>Sar</taxon>
        <taxon>Alveolata</taxon>
        <taxon>Ciliophora</taxon>
        <taxon>Intramacronucleata</taxon>
        <taxon>Oligohymenophorea</taxon>
        <taxon>Peniculida</taxon>
        <taxon>Parameciidae</taxon>
        <taxon>Paramecium</taxon>
    </lineage>
</organism>
<proteinExistence type="predicted"/>
<keyword evidence="2" id="KW-1185">Reference proteome</keyword>
<sequence>MDIQAEIIKIKQKFQFHYIKQNISKQYTQKQLKSFLENQMIQNSNIKSPKTIKSKALIDLMERIFRKLTSKKQQFPIVRLEPSFLQYQPVNKGNTARLSYQQLKAQKINSLHKVKHKNGSSYESTLQDGNKFLMPHNPNNNNEKAFTKKNICLKMDIQINETKSIKVLEVQSIQGQSEKFNIQSISAHEMNYQLQYTKILEQIGGVIAGTLGSLTADCIINGIDAQHQVKDYQLLLLFKEVSTCLKCTIFWKSSSLCWNWINSIYDKNLSRRSFIGIEGGMGLGALGGPIRVVIDPISGASDNLLGRATDHFTQFTRWLLNQSRITSQDKLKIVKEKVKILILIAQTDTFIACLIPSIDRNKTEIQENEEIGIQFNEYKYIGYDASCQIITFRLLATTEDEILQQFQNNETNIIDIAQKILNNYDLHSNTNYIYYNLYYRQSNLLLKQCLHTNH</sequence>
<dbReference type="Proteomes" id="UP000688137">
    <property type="component" value="Unassembled WGS sequence"/>
</dbReference>
<dbReference type="EMBL" id="CAJJDM010000151">
    <property type="protein sequence ID" value="CAD8111467.1"/>
    <property type="molecule type" value="Genomic_DNA"/>
</dbReference>
<protein>
    <submittedName>
        <fullName evidence="1">Uncharacterized protein</fullName>
    </submittedName>
</protein>
<gene>
    <name evidence="1" type="ORF">PPRIM_AZ9-3.1.T1470131</name>
</gene>
<reference evidence="1" key="1">
    <citation type="submission" date="2021-01" db="EMBL/GenBank/DDBJ databases">
        <authorList>
            <consortium name="Genoscope - CEA"/>
            <person name="William W."/>
        </authorList>
    </citation>
    <scope>NUCLEOTIDE SEQUENCE</scope>
</reference>
<evidence type="ECO:0000313" key="1">
    <source>
        <dbReference type="EMBL" id="CAD8111467.1"/>
    </source>
</evidence>